<accession>A0A9D1LC55</accession>
<dbReference type="InterPro" id="IPR007487">
    <property type="entry name" value="ABC_transpt-TYRBP-like"/>
</dbReference>
<feature type="chain" id="PRO_5039051783" evidence="1">
    <location>
        <begin position="21"/>
        <end position="330"/>
    </location>
</feature>
<sequence>MKKLLTILMALVLTLGVCTACGTETGTAGETTPRDSDNTYKVAIVQYADNAAFQEMREAFITRMRELGYDEAKMQFEIKSAQGDQSNLASITNSVCSGDYDLIVPIVTPATISVVNGEPECPVVFISVTDPVASGILTTMEAPDKNATGTSNIVPVDQIFTLAKTLTPSVKNIGILYCSGEQNAVQTAEKAKAYLSENGYTYREVTVANSSEVQQAAQSLAADTDAIYIPIDSTVQAAMAQVVEAANAAGIPVYGSDPVMVQSGALACVSVSNTQLGERSAEMADEILRGKPVSEVPAEALQEFQYVIGREAAAALNVTVPEGDNYQVIG</sequence>
<reference evidence="2" key="1">
    <citation type="submission" date="2020-10" db="EMBL/GenBank/DDBJ databases">
        <authorList>
            <person name="Gilroy R."/>
        </authorList>
    </citation>
    <scope>NUCLEOTIDE SEQUENCE</scope>
    <source>
        <strain evidence="2">ChiGjej1B1-19959</strain>
    </source>
</reference>
<organism evidence="2 3">
    <name type="scientific">Candidatus Fimenecus excrementigallinarum</name>
    <dbReference type="NCBI Taxonomy" id="2840816"/>
    <lineage>
        <taxon>Bacteria</taxon>
        <taxon>Bacillati</taxon>
        <taxon>Bacillota</taxon>
        <taxon>Clostridia</taxon>
        <taxon>Candidatus Fimenecus</taxon>
    </lineage>
</organism>
<dbReference type="CDD" id="cd06325">
    <property type="entry name" value="PBP1_ABC_unchar_transporter"/>
    <property type="match status" value="1"/>
</dbReference>
<dbReference type="Gene3D" id="3.40.50.2300">
    <property type="match status" value="2"/>
</dbReference>
<dbReference type="Pfam" id="PF04392">
    <property type="entry name" value="ABC_sub_bind"/>
    <property type="match status" value="1"/>
</dbReference>
<dbReference type="SUPFAM" id="SSF53822">
    <property type="entry name" value="Periplasmic binding protein-like I"/>
    <property type="match status" value="1"/>
</dbReference>
<comment type="caution">
    <text evidence="2">The sequence shown here is derived from an EMBL/GenBank/DDBJ whole genome shotgun (WGS) entry which is preliminary data.</text>
</comment>
<dbReference type="PANTHER" id="PTHR35271:SF1">
    <property type="entry name" value="ABC TRANSPORTER, SUBSTRATE-BINDING LIPOPROTEIN"/>
    <property type="match status" value="1"/>
</dbReference>
<dbReference type="Proteomes" id="UP000824071">
    <property type="component" value="Unassembled WGS sequence"/>
</dbReference>
<dbReference type="AlphaFoldDB" id="A0A9D1LC55"/>
<dbReference type="InterPro" id="IPR028082">
    <property type="entry name" value="Peripla_BP_I"/>
</dbReference>
<proteinExistence type="predicted"/>
<feature type="signal peptide" evidence="1">
    <location>
        <begin position="1"/>
        <end position="20"/>
    </location>
</feature>
<protein>
    <submittedName>
        <fullName evidence="2">ABC transporter substrate-binding protein</fullName>
    </submittedName>
</protein>
<evidence type="ECO:0000313" key="3">
    <source>
        <dbReference type="Proteomes" id="UP000824071"/>
    </source>
</evidence>
<name>A0A9D1LC55_9FIRM</name>
<dbReference type="EMBL" id="DVMW01000009">
    <property type="protein sequence ID" value="HIU35173.1"/>
    <property type="molecule type" value="Genomic_DNA"/>
</dbReference>
<gene>
    <name evidence="2" type="ORF">IAC53_01010</name>
</gene>
<reference evidence="2" key="2">
    <citation type="journal article" date="2021" name="PeerJ">
        <title>Extensive microbial diversity within the chicken gut microbiome revealed by metagenomics and culture.</title>
        <authorList>
            <person name="Gilroy R."/>
            <person name="Ravi A."/>
            <person name="Getino M."/>
            <person name="Pursley I."/>
            <person name="Horton D.L."/>
            <person name="Alikhan N.F."/>
            <person name="Baker D."/>
            <person name="Gharbi K."/>
            <person name="Hall N."/>
            <person name="Watson M."/>
            <person name="Adriaenssens E.M."/>
            <person name="Foster-Nyarko E."/>
            <person name="Jarju S."/>
            <person name="Secka A."/>
            <person name="Antonio M."/>
            <person name="Oren A."/>
            <person name="Chaudhuri R.R."/>
            <person name="La Ragione R."/>
            <person name="Hildebrand F."/>
            <person name="Pallen M.J."/>
        </authorList>
    </citation>
    <scope>NUCLEOTIDE SEQUENCE</scope>
    <source>
        <strain evidence="2">ChiGjej1B1-19959</strain>
    </source>
</reference>
<evidence type="ECO:0000313" key="2">
    <source>
        <dbReference type="EMBL" id="HIU35173.1"/>
    </source>
</evidence>
<dbReference type="PANTHER" id="PTHR35271">
    <property type="entry name" value="ABC TRANSPORTER, SUBSTRATE-BINDING LIPOPROTEIN-RELATED"/>
    <property type="match status" value="1"/>
</dbReference>
<keyword evidence="1" id="KW-0732">Signal</keyword>
<evidence type="ECO:0000256" key="1">
    <source>
        <dbReference type="SAM" id="SignalP"/>
    </source>
</evidence>